<organism evidence="3 4">
    <name type="scientific">Stylophora pistillata</name>
    <name type="common">Smooth cauliflower coral</name>
    <dbReference type="NCBI Taxonomy" id="50429"/>
    <lineage>
        <taxon>Eukaryota</taxon>
        <taxon>Metazoa</taxon>
        <taxon>Cnidaria</taxon>
        <taxon>Anthozoa</taxon>
        <taxon>Hexacorallia</taxon>
        <taxon>Scleractinia</taxon>
        <taxon>Astrocoeniina</taxon>
        <taxon>Pocilloporidae</taxon>
        <taxon>Stylophora</taxon>
    </lineage>
</organism>
<dbReference type="EMBL" id="LSMT01000424">
    <property type="protein sequence ID" value="PFX18214.1"/>
    <property type="molecule type" value="Genomic_DNA"/>
</dbReference>
<evidence type="ECO:0000313" key="4">
    <source>
        <dbReference type="Proteomes" id="UP000225706"/>
    </source>
</evidence>
<name>A0A2B4RIJ5_STYPI</name>
<dbReference type="Proteomes" id="UP000225706">
    <property type="component" value="Unassembled WGS sequence"/>
</dbReference>
<feature type="compositionally biased region" description="Basic and acidic residues" evidence="2">
    <location>
        <begin position="92"/>
        <end position="108"/>
    </location>
</feature>
<keyword evidence="1" id="KW-0175">Coiled coil</keyword>
<comment type="caution">
    <text evidence="3">The sequence shown here is derived from an EMBL/GenBank/DDBJ whole genome shotgun (WGS) entry which is preliminary data.</text>
</comment>
<gene>
    <name evidence="3" type="ORF">AWC38_SpisGene17429</name>
</gene>
<evidence type="ECO:0000256" key="1">
    <source>
        <dbReference type="SAM" id="Coils"/>
    </source>
</evidence>
<feature type="coiled-coil region" evidence="1">
    <location>
        <begin position="39"/>
        <end position="66"/>
    </location>
</feature>
<reference evidence="4" key="1">
    <citation type="journal article" date="2017" name="bioRxiv">
        <title>Comparative analysis of the genomes of Stylophora pistillata and Acropora digitifera provides evidence for extensive differences between species of corals.</title>
        <authorList>
            <person name="Voolstra C.R."/>
            <person name="Li Y."/>
            <person name="Liew Y.J."/>
            <person name="Baumgarten S."/>
            <person name="Zoccola D."/>
            <person name="Flot J.-F."/>
            <person name="Tambutte S."/>
            <person name="Allemand D."/>
            <person name="Aranda M."/>
        </authorList>
    </citation>
    <scope>NUCLEOTIDE SEQUENCE [LARGE SCALE GENOMIC DNA]</scope>
</reference>
<keyword evidence="4" id="KW-1185">Reference proteome</keyword>
<sequence>MKLANRHTAYKKLKEQMQKILALRDSPETETIRTIRTIRVDAAAKAAKLQAEMEFLEKERELRRSQIGKELAIASAEESAIKRVLEQERISGDKDLTSGEGVKQELKSDVGVQTI</sequence>
<evidence type="ECO:0000256" key="2">
    <source>
        <dbReference type="SAM" id="MobiDB-lite"/>
    </source>
</evidence>
<proteinExistence type="predicted"/>
<feature type="region of interest" description="Disordered" evidence="2">
    <location>
        <begin position="92"/>
        <end position="115"/>
    </location>
</feature>
<dbReference type="AlphaFoldDB" id="A0A2B4RIJ5"/>
<accession>A0A2B4RIJ5</accession>
<evidence type="ECO:0000313" key="3">
    <source>
        <dbReference type="EMBL" id="PFX18214.1"/>
    </source>
</evidence>
<protein>
    <submittedName>
        <fullName evidence="3">Uncharacterized protein</fullName>
    </submittedName>
</protein>